<evidence type="ECO:0000313" key="2">
    <source>
        <dbReference type="Proteomes" id="UP000662200"/>
    </source>
</evidence>
<keyword evidence="2" id="KW-1185">Reference proteome</keyword>
<dbReference type="EMBL" id="BMQC01000004">
    <property type="protein sequence ID" value="GGK23347.1"/>
    <property type="molecule type" value="Genomic_DNA"/>
</dbReference>
<dbReference type="AlphaFoldDB" id="A0A8J3BI74"/>
<reference evidence="1" key="1">
    <citation type="journal article" date="2014" name="Int. J. Syst. Evol. Microbiol.">
        <title>Complete genome sequence of Corynebacterium casei LMG S-19264T (=DSM 44701T), isolated from a smear-ripened cheese.</title>
        <authorList>
            <consortium name="US DOE Joint Genome Institute (JGI-PGF)"/>
            <person name="Walter F."/>
            <person name="Albersmeier A."/>
            <person name="Kalinowski J."/>
            <person name="Ruckert C."/>
        </authorList>
    </citation>
    <scope>NUCLEOTIDE SEQUENCE</scope>
    <source>
        <strain evidence="1">JCM 3091</strain>
    </source>
</reference>
<comment type="caution">
    <text evidence="1">The sequence shown here is derived from an EMBL/GenBank/DDBJ whole genome shotgun (WGS) entry which is preliminary data.</text>
</comment>
<dbReference type="RefSeq" id="WP_229789424.1">
    <property type="nucleotide sequence ID" value="NZ_BMQC01000004.1"/>
</dbReference>
<name>A0A8J3BI74_9ACTN</name>
<accession>A0A8J3BI74</accession>
<sequence>MSLSPERTSLSPPSLDDRGFQDLVDDARRLVHRRCPEWSDHNISDPGITLIEAFAGMVDQLIYRLNRVPESHYRRFLELIGVTPHPPTAARAELTFWLSAPQPAPVRVPDGAEVGTVRTEQEDPVLFTVAEPLDIVPCALDHLITAPRQGAPVVRDAELVLGNPMHCFAPTPEPGDTVLFGLSDPVPRCAVLLRLDCDVRGVGVDPRDPPLVWEAWTGADWAPCALDSDATGGLNRAGDVVVHVPAGHAASVIAQQRAAWLRCRVVEPAAGQPFYSSSPTIRAAAAQTVGGSTGAVHAGLVTDEVVGLSEGVAGQRFRLRRRPVVPGADALVLQVSTGEGWQQWRQVDSFADSGPADPHFTLDAAAGEIRLGPAVREPDGTLRAYGAVPPQGAALRAARYRHGGGRAGNVAAGLLRVLRDPVPFVHRVGNRRAAGGGVDGETVAEALVRGPLSLRTRERAVTVADYEYLARQAAPQLARVRAVADPDAPGAVRVLVVPAAPLADDGDVPFAALAPAPDTLAAVTAALAERRCVGARVLVAPPYYQGVTVVAALRAAPGADRAAVRDRAREALHRYLSPLVGGAEGAGWPFGRAVRVGELHAVLQRVPGVAAVAEAALFPADPRTGDRGEPTAQIEVADTALVQSYRHQVRVD</sequence>
<dbReference type="NCBIfam" id="TIGR02243">
    <property type="entry name" value="putative baseplate assembly protein"/>
    <property type="match status" value="1"/>
</dbReference>
<dbReference type="Proteomes" id="UP000662200">
    <property type="component" value="Unassembled WGS sequence"/>
</dbReference>
<protein>
    <submittedName>
        <fullName evidence="1">Putative baseplate assembly protein</fullName>
    </submittedName>
</protein>
<organism evidence="1 2">
    <name type="scientific">Pilimelia terevasa</name>
    <dbReference type="NCBI Taxonomy" id="53372"/>
    <lineage>
        <taxon>Bacteria</taxon>
        <taxon>Bacillati</taxon>
        <taxon>Actinomycetota</taxon>
        <taxon>Actinomycetes</taxon>
        <taxon>Micromonosporales</taxon>
        <taxon>Micromonosporaceae</taxon>
        <taxon>Pilimelia</taxon>
    </lineage>
</organism>
<proteinExistence type="predicted"/>
<evidence type="ECO:0000313" key="1">
    <source>
        <dbReference type="EMBL" id="GGK23347.1"/>
    </source>
</evidence>
<reference evidence="1" key="2">
    <citation type="submission" date="2020-09" db="EMBL/GenBank/DDBJ databases">
        <authorList>
            <person name="Sun Q."/>
            <person name="Ohkuma M."/>
        </authorList>
    </citation>
    <scope>NUCLEOTIDE SEQUENCE</scope>
    <source>
        <strain evidence="1">JCM 3091</strain>
    </source>
</reference>
<gene>
    <name evidence="1" type="ORF">GCM10010124_14800</name>
</gene>
<dbReference type="InterPro" id="IPR011749">
    <property type="entry name" value="CHP02243"/>
</dbReference>